<dbReference type="PANTHER" id="PTHR30203">
    <property type="entry name" value="OUTER MEMBRANE CATION EFFLUX PROTEIN"/>
    <property type="match status" value="1"/>
</dbReference>
<feature type="chain" id="PRO_5045164946" evidence="2">
    <location>
        <begin position="26"/>
        <end position="433"/>
    </location>
</feature>
<dbReference type="Gene3D" id="1.20.1600.10">
    <property type="entry name" value="Outer membrane efflux proteins (OEP)"/>
    <property type="match status" value="1"/>
</dbReference>
<protein>
    <submittedName>
        <fullName evidence="3">Cobalt transporter</fullName>
    </submittedName>
</protein>
<gene>
    <name evidence="3" type="ORF">GCM10011613_25180</name>
</gene>
<dbReference type="InterPro" id="IPR010131">
    <property type="entry name" value="MdtP/NodT-like"/>
</dbReference>
<organism evidence="3 4">
    <name type="scientific">Cellvibrio zantedeschiae</name>
    <dbReference type="NCBI Taxonomy" id="1237077"/>
    <lineage>
        <taxon>Bacteria</taxon>
        <taxon>Pseudomonadati</taxon>
        <taxon>Pseudomonadota</taxon>
        <taxon>Gammaproteobacteria</taxon>
        <taxon>Cellvibrionales</taxon>
        <taxon>Cellvibrionaceae</taxon>
        <taxon>Cellvibrio</taxon>
    </lineage>
</organism>
<comment type="similarity">
    <text evidence="1">Belongs to the outer membrane factor (OMF) (TC 1.B.17) family.</text>
</comment>
<evidence type="ECO:0000313" key="3">
    <source>
        <dbReference type="EMBL" id="GGY79312.1"/>
    </source>
</evidence>
<comment type="caution">
    <text evidence="3">The sequence shown here is derived from an EMBL/GenBank/DDBJ whole genome shotgun (WGS) entry which is preliminary data.</text>
</comment>
<reference evidence="4" key="1">
    <citation type="journal article" date="2019" name="Int. J. Syst. Evol. Microbiol.">
        <title>The Global Catalogue of Microorganisms (GCM) 10K type strain sequencing project: providing services to taxonomists for standard genome sequencing and annotation.</title>
        <authorList>
            <consortium name="The Broad Institute Genomics Platform"/>
            <consortium name="The Broad Institute Genome Sequencing Center for Infectious Disease"/>
            <person name="Wu L."/>
            <person name="Ma J."/>
        </authorList>
    </citation>
    <scope>NUCLEOTIDE SEQUENCE [LARGE SCALE GENOMIC DNA]</scope>
    <source>
        <strain evidence="4">KCTC 32239</strain>
    </source>
</reference>
<dbReference type="SUPFAM" id="SSF56954">
    <property type="entry name" value="Outer membrane efflux proteins (OEP)"/>
    <property type="match status" value="1"/>
</dbReference>
<name>A0ABQ3B7Q4_9GAMM</name>
<dbReference type="InterPro" id="IPR003423">
    <property type="entry name" value="OMP_efflux"/>
</dbReference>
<dbReference type="Pfam" id="PF02321">
    <property type="entry name" value="OEP"/>
    <property type="match status" value="2"/>
</dbReference>
<proteinExistence type="inferred from homology"/>
<keyword evidence="4" id="KW-1185">Reference proteome</keyword>
<dbReference type="Proteomes" id="UP000619761">
    <property type="component" value="Unassembled WGS sequence"/>
</dbReference>
<feature type="signal peptide" evidence="2">
    <location>
        <begin position="1"/>
        <end position="25"/>
    </location>
</feature>
<sequence length="433" mass="46696">MSFFRIRFALIATLLSCSFVLPVAAQTAADTNSIPTSKLSLRDAITATLARNPQLSSFQFRRQALEGELQTAGLKPAMRLGTTLENAAGSGDYKGTKGAELTLALSSVIELGDKRDARMGVVTERQQALAVEQRIVELDLLAEVTRRFIEVATAQQHLTLQQSTLALATETTQSIKRRVDAGNTPDAELARAQANQSRMAIELRQAELGFDTAKIKLSALWAVTEPSFTSVNADLLNLGDSPSLNDLLNGLANNPDVQLFASETRLRDAELRLALSQRKADLEWNAGIRRLQASKDSALVVGVSVPLFGGSRAAGEVATAKANRLGVDNERETALLQLRAQVVGLYQERQAAIFEVTSLRNDVIPQLKKAVSGTRAAFDKGRYGYLELSTAQHELLEAEAALIDAAANAHLLRAEIERLSGTATTAQHSEVAP</sequence>
<evidence type="ECO:0000256" key="2">
    <source>
        <dbReference type="SAM" id="SignalP"/>
    </source>
</evidence>
<evidence type="ECO:0000313" key="4">
    <source>
        <dbReference type="Proteomes" id="UP000619761"/>
    </source>
</evidence>
<evidence type="ECO:0000256" key="1">
    <source>
        <dbReference type="ARBA" id="ARBA00007613"/>
    </source>
</evidence>
<dbReference type="RefSeq" id="WP_189419135.1">
    <property type="nucleotide sequence ID" value="NZ_BMYZ01000002.1"/>
</dbReference>
<keyword evidence="2" id="KW-0732">Signal</keyword>
<accession>A0ABQ3B7Q4</accession>
<dbReference type="PANTHER" id="PTHR30203:SF24">
    <property type="entry name" value="BLR4935 PROTEIN"/>
    <property type="match status" value="1"/>
</dbReference>
<dbReference type="EMBL" id="BMYZ01000002">
    <property type="protein sequence ID" value="GGY79312.1"/>
    <property type="molecule type" value="Genomic_DNA"/>
</dbReference>